<dbReference type="Proteomes" id="UP000886998">
    <property type="component" value="Unassembled WGS sequence"/>
</dbReference>
<name>A0A8X7CDY7_9ARAC</name>
<organism evidence="1 2">
    <name type="scientific">Trichonephila inaurata madagascariensis</name>
    <dbReference type="NCBI Taxonomy" id="2747483"/>
    <lineage>
        <taxon>Eukaryota</taxon>
        <taxon>Metazoa</taxon>
        <taxon>Ecdysozoa</taxon>
        <taxon>Arthropoda</taxon>
        <taxon>Chelicerata</taxon>
        <taxon>Arachnida</taxon>
        <taxon>Araneae</taxon>
        <taxon>Araneomorphae</taxon>
        <taxon>Entelegynae</taxon>
        <taxon>Araneoidea</taxon>
        <taxon>Nephilidae</taxon>
        <taxon>Trichonephila</taxon>
        <taxon>Trichonephila inaurata</taxon>
    </lineage>
</organism>
<gene>
    <name evidence="1" type="ORF">TNIN_105141</name>
</gene>
<dbReference type="OrthoDB" id="3640at2759"/>
<reference evidence="1" key="1">
    <citation type="submission" date="2020-08" db="EMBL/GenBank/DDBJ databases">
        <title>Multicomponent nature underlies the extraordinary mechanical properties of spider dragline silk.</title>
        <authorList>
            <person name="Kono N."/>
            <person name="Nakamura H."/>
            <person name="Mori M."/>
            <person name="Yoshida Y."/>
            <person name="Ohtoshi R."/>
            <person name="Malay A.D."/>
            <person name="Moran D.A.P."/>
            <person name="Tomita M."/>
            <person name="Numata K."/>
            <person name="Arakawa K."/>
        </authorList>
    </citation>
    <scope>NUCLEOTIDE SEQUENCE</scope>
</reference>
<accession>A0A8X7CDY7</accession>
<dbReference type="EMBL" id="BMAV01013638">
    <property type="protein sequence ID" value="GFY61429.1"/>
    <property type="molecule type" value="Genomic_DNA"/>
</dbReference>
<keyword evidence="2" id="KW-1185">Reference proteome</keyword>
<proteinExistence type="predicted"/>
<dbReference type="GO" id="GO:0070536">
    <property type="term" value="P:protein K63-linked deubiquitination"/>
    <property type="evidence" value="ECO:0007669"/>
    <property type="project" value="TreeGrafter"/>
</dbReference>
<evidence type="ECO:0000313" key="1">
    <source>
        <dbReference type="EMBL" id="GFY61429.1"/>
    </source>
</evidence>
<dbReference type="AlphaFoldDB" id="A0A8X7CDY7"/>
<protein>
    <submittedName>
        <fullName evidence="1">Uncharacterized protein</fullName>
    </submittedName>
</protein>
<dbReference type="Gene3D" id="3.40.140.10">
    <property type="entry name" value="Cytidine Deaminase, domain 2"/>
    <property type="match status" value="1"/>
</dbReference>
<dbReference type="GO" id="GO:0005768">
    <property type="term" value="C:endosome"/>
    <property type="evidence" value="ECO:0007669"/>
    <property type="project" value="TreeGrafter"/>
</dbReference>
<feature type="non-terminal residue" evidence="1">
    <location>
        <position position="54"/>
    </location>
</feature>
<comment type="caution">
    <text evidence="1">The sequence shown here is derived from an EMBL/GenBank/DDBJ whole genome shotgun (WGS) entry which is preliminary data.</text>
</comment>
<sequence>TSIFSLTSNYGLDYISQCQQKGFHPHPNEPTIYEESVHVKLDNHANVTVVDLRK</sequence>
<dbReference type="GO" id="GO:0061578">
    <property type="term" value="F:K63-linked deubiquitinase activity"/>
    <property type="evidence" value="ECO:0007669"/>
    <property type="project" value="TreeGrafter"/>
</dbReference>
<dbReference type="PANTHER" id="PTHR12947">
    <property type="entry name" value="AMSH-LIKE PROTEASE"/>
    <property type="match status" value="1"/>
</dbReference>
<dbReference type="GO" id="GO:0016020">
    <property type="term" value="C:membrane"/>
    <property type="evidence" value="ECO:0007669"/>
    <property type="project" value="TreeGrafter"/>
</dbReference>
<evidence type="ECO:0000313" key="2">
    <source>
        <dbReference type="Proteomes" id="UP000886998"/>
    </source>
</evidence>
<dbReference type="PANTHER" id="PTHR12947:SF13">
    <property type="entry name" value="FI19924P1"/>
    <property type="match status" value="1"/>
</dbReference>